<name>A0ABR3QXX6_9PLEO</name>
<evidence type="ECO:0000313" key="2">
    <source>
        <dbReference type="Proteomes" id="UP001521785"/>
    </source>
</evidence>
<evidence type="ECO:0000313" key="1">
    <source>
        <dbReference type="EMBL" id="KAL1597020.1"/>
    </source>
</evidence>
<accession>A0ABR3QXX6</accession>
<comment type="caution">
    <text evidence="1">The sequence shown here is derived from an EMBL/GenBank/DDBJ whole genome shotgun (WGS) entry which is preliminary data.</text>
</comment>
<organism evidence="1 2">
    <name type="scientific">Paraconiothyrium brasiliense</name>
    <dbReference type="NCBI Taxonomy" id="300254"/>
    <lineage>
        <taxon>Eukaryota</taxon>
        <taxon>Fungi</taxon>
        <taxon>Dikarya</taxon>
        <taxon>Ascomycota</taxon>
        <taxon>Pezizomycotina</taxon>
        <taxon>Dothideomycetes</taxon>
        <taxon>Pleosporomycetidae</taxon>
        <taxon>Pleosporales</taxon>
        <taxon>Massarineae</taxon>
        <taxon>Didymosphaeriaceae</taxon>
        <taxon>Paraconiothyrium</taxon>
    </lineage>
</organism>
<proteinExistence type="predicted"/>
<sequence length="110" mass="12688">MPALRKKGIVKRVLFHPGRARKADSPIEVDTQPVNHKDSMLACLKDPELLPDGACGPDQATIRRNYEEFIRKSRYLSLDSGEAQEEEEYESFFLDSPSETWFILLSLRYE</sequence>
<gene>
    <name evidence="1" type="ORF">SLS60_008602</name>
</gene>
<dbReference type="Proteomes" id="UP001521785">
    <property type="component" value="Unassembled WGS sequence"/>
</dbReference>
<keyword evidence="2" id="KW-1185">Reference proteome</keyword>
<dbReference type="EMBL" id="JAKJXO020000013">
    <property type="protein sequence ID" value="KAL1597020.1"/>
    <property type="molecule type" value="Genomic_DNA"/>
</dbReference>
<reference evidence="1 2" key="1">
    <citation type="submission" date="2024-02" db="EMBL/GenBank/DDBJ databases">
        <title>De novo assembly and annotation of 12 fungi associated with fruit tree decline syndrome in Ontario, Canada.</title>
        <authorList>
            <person name="Sulman M."/>
            <person name="Ellouze W."/>
            <person name="Ilyukhin E."/>
        </authorList>
    </citation>
    <scope>NUCLEOTIDE SEQUENCE [LARGE SCALE GENOMIC DNA]</scope>
    <source>
        <strain evidence="1 2">M42-189</strain>
    </source>
</reference>
<protein>
    <submittedName>
        <fullName evidence="1">Uncharacterized protein</fullName>
    </submittedName>
</protein>